<gene>
    <name evidence="2" type="ORF">GCM10022207_61500</name>
</gene>
<protein>
    <submittedName>
        <fullName evidence="2">Uncharacterized protein</fullName>
    </submittedName>
</protein>
<dbReference type="Proteomes" id="UP001501563">
    <property type="component" value="Unassembled WGS sequence"/>
</dbReference>
<feature type="compositionally biased region" description="Basic and acidic residues" evidence="1">
    <location>
        <begin position="1"/>
        <end position="11"/>
    </location>
</feature>
<sequence length="89" mass="9401">MRSGNGHRDRSPNGIPEAGVTEERGVATLISVAAWSALKTLGTLIVLKFTTVNLAQGPAGLQGTERSRPRVQKQALSLSFNRGDRVGCA</sequence>
<dbReference type="EMBL" id="BAAAZA010000021">
    <property type="protein sequence ID" value="GAA3885905.1"/>
    <property type="molecule type" value="Genomic_DNA"/>
</dbReference>
<evidence type="ECO:0000313" key="3">
    <source>
        <dbReference type="Proteomes" id="UP001501563"/>
    </source>
</evidence>
<accession>A0ABP7KS43</accession>
<evidence type="ECO:0000313" key="2">
    <source>
        <dbReference type="EMBL" id="GAA3885905.1"/>
    </source>
</evidence>
<keyword evidence="3" id="KW-1185">Reference proteome</keyword>
<organism evidence="2 3">
    <name type="scientific">Streptomyces lannensis</name>
    <dbReference type="NCBI Taxonomy" id="766498"/>
    <lineage>
        <taxon>Bacteria</taxon>
        <taxon>Bacillati</taxon>
        <taxon>Actinomycetota</taxon>
        <taxon>Actinomycetes</taxon>
        <taxon>Kitasatosporales</taxon>
        <taxon>Streptomycetaceae</taxon>
        <taxon>Streptomyces</taxon>
    </lineage>
</organism>
<name>A0ABP7KS43_9ACTN</name>
<evidence type="ECO:0000256" key="1">
    <source>
        <dbReference type="SAM" id="MobiDB-lite"/>
    </source>
</evidence>
<feature type="region of interest" description="Disordered" evidence="1">
    <location>
        <begin position="1"/>
        <end position="20"/>
    </location>
</feature>
<proteinExistence type="predicted"/>
<comment type="caution">
    <text evidence="2">The sequence shown here is derived from an EMBL/GenBank/DDBJ whole genome shotgun (WGS) entry which is preliminary data.</text>
</comment>
<reference evidence="3" key="1">
    <citation type="journal article" date="2019" name="Int. J. Syst. Evol. Microbiol.">
        <title>The Global Catalogue of Microorganisms (GCM) 10K type strain sequencing project: providing services to taxonomists for standard genome sequencing and annotation.</title>
        <authorList>
            <consortium name="The Broad Institute Genomics Platform"/>
            <consortium name="The Broad Institute Genome Sequencing Center for Infectious Disease"/>
            <person name="Wu L."/>
            <person name="Ma J."/>
        </authorList>
    </citation>
    <scope>NUCLEOTIDE SEQUENCE [LARGE SCALE GENOMIC DNA]</scope>
    <source>
        <strain evidence="3">JCM 16578</strain>
    </source>
</reference>